<dbReference type="Proteomes" id="UP000694892">
    <property type="component" value="Chromosome 2S"/>
</dbReference>
<protein>
    <submittedName>
        <fullName evidence="1">Uncharacterized protein</fullName>
    </submittedName>
</protein>
<evidence type="ECO:0000313" key="2">
    <source>
        <dbReference type="Proteomes" id="UP000694892"/>
    </source>
</evidence>
<dbReference type="AlphaFoldDB" id="A0A974DKL4"/>
<organism evidence="1 2">
    <name type="scientific">Xenopus laevis</name>
    <name type="common">African clawed frog</name>
    <dbReference type="NCBI Taxonomy" id="8355"/>
    <lineage>
        <taxon>Eukaryota</taxon>
        <taxon>Metazoa</taxon>
        <taxon>Chordata</taxon>
        <taxon>Craniata</taxon>
        <taxon>Vertebrata</taxon>
        <taxon>Euteleostomi</taxon>
        <taxon>Amphibia</taxon>
        <taxon>Batrachia</taxon>
        <taxon>Anura</taxon>
        <taxon>Pipoidea</taxon>
        <taxon>Pipidae</taxon>
        <taxon>Xenopodinae</taxon>
        <taxon>Xenopus</taxon>
        <taxon>Xenopus</taxon>
    </lineage>
</organism>
<accession>A0A974DKL4</accession>
<gene>
    <name evidence="1" type="ORF">XELAEV_18015471mg</name>
</gene>
<sequence>MHQYGLMFPNSLLENVSTKVINEMYNEEKSINQVYNPSSLCQFFCPVNSIFLKEGIVASLQINFIPFDLGKKFCTIIFSNKMVR</sequence>
<dbReference type="EMBL" id="CM004469">
    <property type="protein sequence ID" value="OCT92412.1"/>
    <property type="molecule type" value="Genomic_DNA"/>
</dbReference>
<reference evidence="2" key="1">
    <citation type="journal article" date="2016" name="Nature">
        <title>Genome evolution in the allotetraploid frog Xenopus laevis.</title>
        <authorList>
            <person name="Session A.M."/>
            <person name="Uno Y."/>
            <person name="Kwon T."/>
            <person name="Chapman J.A."/>
            <person name="Toyoda A."/>
            <person name="Takahashi S."/>
            <person name="Fukui A."/>
            <person name="Hikosaka A."/>
            <person name="Suzuki A."/>
            <person name="Kondo M."/>
            <person name="van Heeringen S.J."/>
            <person name="Quigley I."/>
            <person name="Heinz S."/>
            <person name="Ogino H."/>
            <person name="Ochi H."/>
            <person name="Hellsten U."/>
            <person name="Lyons J.B."/>
            <person name="Simakov O."/>
            <person name="Putnam N."/>
            <person name="Stites J."/>
            <person name="Kuroki Y."/>
            <person name="Tanaka T."/>
            <person name="Michiue T."/>
            <person name="Watanabe M."/>
            <person name="Bogdanovic O."/>
            <person name="Lister R."/>
            <person name="Georgiou G."/>
            <person name="Paranjpe S.S."/>
            <person name="van Kruijsbergen I."/>
            <person name="Shu S."/>
            <person name="Carlson J."/>
            <person name="Kinoshita T."/>
            <person name="Ohta Y."/>
            <person name="Mawaribuchi S."/>
            <person name="Jenkins J."/>
            <person name="Grimwood J."/>
            <person name="Schmutz J."/>
            <person name="Mitros T."/>
            <person name="Mozaffari S.V."/>
            <person name="Suzuki Y."/>
            <person name="Haramoto Y."/>
            <person name="Yamamoto T.S."/>
            <person name="Takagi C."/>
            <person name="Heald R."/>
            <person name="Miller K."/>
            <person name="Haudenschild C."/>
            <person name="Kitzman J."/>
            <person name="Nakayama T."/>
            <person name="Izutsu Y."/>
            <person name="Robert J."/>
            <person name="Fortriede J."/>
            <person name="Burns K."/>
            <person name="Lotay V."/>
            <person name="Karimi K."/>
            <person name="Yasuoka Y."/>
            <person name="Dichmann D.S."/>
            <person name="Flajnik M.F."/>
            <person name="Houston D.W."/>
            <person name="Shendure J."/>
            <person name="DuPasquier L."/>
            <person name="Vize P.D."/>
            <person name="Zorn A.M."/>
            <person name="Ito M."/>
            <person name="Marcotte E.M."/>
            <person name="Wallingford J.B."/>
            <person name="Ito Y."/>
            <person name="Asashima M."/>
            <person name="Ueno N."/>
            <person name="Matsuda Y."/>
            <person name="Veenstra G.J."/>
            <person name="Fujiyama A."/>
            <person name="Harland R.M."/>
            <person name="Taira M."/>
            <person name="Rokhsar D.S."/>
        </authorList>
    </citation>
    <scope>NUCLEOTIDE SEQUENCE [LARGE SCALE GENOMIC DNA]</scope>
    <source>
        <strain evidence="2">J</strain>
    </source>
</reference>
<name>A0A974DKL4_XENLA</name>
<evidence type="ECO:0000313" key="1">
    <source>
        <dbReference type="EMBL" id="OCT92412.1"/>
    </source>
</evidence>
<proteinExistence type="predicted"/>